<accession>A0AAW0AMG0</accession>
<dbReference type="EMBL" id="JAWWNJ010000057">
    <property type="protein sequence ID" value="KAK7014363.1"/>
    <property type="molecule type" value="Genomic_DNA"/>
</dbReference>
<dbReference type="AlphaFoldDB" id="A0AAW0AMG0"/>
<keyword evidence="1" id="KW-0472">Membrane</keyword>
<feature type="transmembrane region" description="Helical" evidence="1">
    <location>
        <begin position="204"/>
        <end position="223"/>
    </location>
</feature>
<dbReference type="PANTHER" id="PTHR40465:SF1">
    <property type="entry name" value="DUF6534 DOMAIN-CONTAINING PROTEIN"/>
    <property type="match status" value="1"/>
</dbReference>
<evidence type="ECO:0000259" key="2">
    <source>
        <dbReference type="Pfam" id="PF20152"/>
    </source>
</evidence>
<comment type="caution">
    <text evidence="3">The sequence shown here is derived from an EMBL/GenBank/DDBJ whole genome shotgun (WGS) entry which is preliminary data.</text>
</comment>
<evidence type="ECO:0000256" key="1">
    <source>
        <dbReference type="SAM" id="Phobius"/>
    </source>
</evidence>
<protein>
    <recommendedName>
        <fullName evidence="2">DUF6534 domain-containing protein</fullName>
    </recommendedName>
</protein>
<dbReference type="Pfam" id="PF20152">
    <property type="entry name" value="DUF6534"/>
    <property type="match status" value="1"/>
</dbReference>
<gene>
    <name evidence="3" type="ORF">R3P38DRAFT_3401062</name>
</gene>
<feature type="transmembrane region" description="Helical" evidence="1">
    <location>
        <begin position="20"/>
        <end position="37"/>
    </location>
</feature>
<feature type="transmembrane region" description="Helical" evidence="1">
    <location>
        <begin position="90"/>
        <end position="108"/>
    </location>
</feature>
<proteinExistence type="predicted"/>
<organism evidence="3 4">
    <name type="scientific">Favolaschia claudopus</name>
    <dbReference type="NCBI Taxonomy" id="2862362"/>
    <lineage>
        <taxon>Eukaryota</taxon>
        <taxon>Fungi</taxon>
        <taxon>Dikarya</taxon>
        <taxon>Basidiomycota</taxon>
        <taxon>Agaricomycotina</taxon>
        <taxon>Agaricomycetes</taxon>
        <taxon>Agaricomycetidae</taxon>
        <taxon>Agaricales</taxon>
        <taxon>Marasmiineae</taxon>
        <taxon>Mycenaceae</taxon>
        <taxon>Favolaschia</taxon>
    </lineage>
</organism>
<evidence type="ECO:0000313" key="3">
    <source>
        <dbReference type="EMBL" id="KAK7014363.1"/>
    </source>
</evidence>
<evidence type="ECO:0000313" key="4">
    <source>
        <dbReference type="Proteomes" id="UP001362999"/>
    </source>
</evidence>
<feature type="transmembrane region" description="Helical" evidence="1">
    <location>
        <begin position="161"/>
        <end position="183"/>
    </location>
</feature>
<feature type="transmembrane region" description="Helical" evidence="1">
    <location>
        <begin position="49"/>
        <end position="70"/>
    </location>
</feature>
<feature type="transmembrane region" description="Helical" evidence="1">
    <location>
        <begin position="120"/>
        <end position="141"/>
    </location>
</feature>
<dbReference type="Proteomes" id="UP001362999">
    <property type="component" value="Unassembled WGS sequence"/>
</dbReference>
<dbReference type="InterPro" id="IPR045339">
    <property type="entry name" value="DUF6534"/>
</dbReference>
<keyword evidence="4" id="KW-1185">Reference proteome</keyword>
<name>A0AAW0AMG0_9AGAR</name>
<sequence length="312" mass="34068">MTRGGEPFLLLTGPLFIGSLFNWTLLGTLVIQTYVYYSSGFKDTKWIKAIIISVLCLDIVQTVFATHAVWQILILGWGNPLTFVELPWTSYTFPVMSGTVAALVQFFFSWRIWVLGRNTVAYVVAIAIDLIAVMQMVAGLAGGIQTAFIPIEKVGELKPQFTIWLAGSFGADVLIVVFMLWILHQNKGGIAATNGLIDQLTVRVVHSGAITALAAGVELVLFIRMPSTFVHDTPALFLGKLYSNVLLANLNTRRRNDTTYSSGGITSVNSSTHPMFSIGNRIRRQADGSETQLPETTGSDFKVSTTVISDAV</sequence>
<keyword evidence="1" id="KW-0812">Transmembrane</keyword>
<feature type="transmembrane region" description="Helical" evidence="1">
    <location>
        <begin position="235"/>
        <end position="252"/>
    </location>
</feature>
<keyword evidence="1" id="KW-1133">Transmembrane helix</keyword>
<feature type="domain" description="DUF6534" evidence="2">
    <location>
        <begin position="169"/>
        <end position="255"/>
    </location>
</feature>
<reference evidence="3 4" key="1">
    <citation type="journal article" date="2024" name="J Genomics">
        <title>Draft genome sequencing and assembly of Favolaschia claudopus CIRM-BRFM 2984 isolated from oak limbs.</title>
        <authorList>
            <person name="Navarro D."/>
            <person name="Drula E."/>
            <person name="Chaduli D."/>
            <person name="Cazenave R."/>
            <person name="Ahrendt S."/>
            <person name="Wang J."/>
            <person name="Lipzen A."/>
            <person name="Daum C."/>
            <person name="Barry K."/>
            <person name="Grigoriev I.V."/>
            <person name="Favel A."/>
            <person name="Rosso M.N."/>
            <person name="Martin F."/>
        </authorList>
    </citation>
    <scope>NUCLEOTIDE SEQUENCE [LARGE SCALE GENOMIC DNA]</scope>
    <source>
        <strain evidence="3 4">CIRM-BRFM 2984</strain>
    </source>
</reference>
<dbReference type="PANTHER" id="PTHR40465">
    <property type="entry name" value="CHROMOSOME 1, WHOLE GENOME SHOTGUN SEQUENCE"/>
    <property type="match status" value="1"/>
</dbReference>